<reference evidence="2" key="1">
    <citation type="journal article" date="2019" name="Int. J. Syst. Evol. Microbiol.">
        <title>The Global Catalogue of Microorganisms (GCM) 10K type strain sequencing project: providing services to taxonomists for standard genome sequencing and annotation.</title>
        <authorList>
            <consortium name="The Broad Institute Genomics Platform"/>
            <consortium name="The Broad Institute Genome Sequencing Center for Infectious Disease"/>
            <person name="Wu L."/>
            <person name="Ma J."/>
        </authorList>
    </citation>
    <scope>NUCLEOTIDE SEQUENCE [LARGE SCALE GENOMIC DNA]</scope>
    <source>
        <strain evidence="2">KACC 11407</strain>
    </source>
</reference>
<evidence type="ECO:0000313" key="2">
    <source>
        <dbReference type="Proteomes" id="UP001596036"/>
    </source>
</evidence>
<dbReference type="Proteomes" id="UP001596036">
    <property type="component" value="Unassembled WGS sequence"/>
</dbReference>
<proteinExistence type="predicted"/>
<protein>
    <submittedName>
        <fullName evidence="1">TraB/GumN family protein</fullName>
    </submittedName>
</protein>
<accession>A0ABW0SLV7</accession>
<dbReference type="CDD" id="cd14788">
    <property type="entry name" value="GumN"/>
    <property type="match status" value="1"/>
</dbReference>
<evidence type="ECO:0000313" key="1">
    <source>
        <dbReference type="EMBL" id="MFC5569562.1"/>
    </source>
</evidence>
<comment type="caution">
    <text evidence="1">The sequence shown here is derived from an EMBL/GenBank/DDBJ whole genome shotgun (WGS) entry which is preliminary data.</text>
</comment>
<dbReference type="InterPro" id="IPR002816">
    <property type="entry name" value="TraB/PrgY/GumN_fam"/>
</dbReference>
<dbReference type="RefSeq" id="WP_386753708.1">
    <property type="nucleotide sequence ID" value="NZ_JBHSNM010000001.1"/>
</dbReference>
<gene>
    <name evidence="1" type="ORF">ACFPN1_05750</name>
</gene>
<keyword evidence="2" id="KW-1185">Reference proteome</keyword>
<dbReference type="EMBL" id="JBHSNM010000001">
    <property type="protein sequence ID" value="MFC5569562.1"/>
    <property type="molecule type" value="Genomic_DNA"/>
</dbReference>
<name>A0ABW0SLV7_9GAMM</name>
<dbReference type="Pfam" id="PF01963">
    <property type="entry name" value="TraB_PrgY_gumN"/>
    <property type="match status" value="1"/>
</dbReference>
<sequence>MSFLVSRRRFAISGHGAAPAGPCAQERPMGAVGDVPPGIGAQGELGGHRDVCVSSPMSEGVQRMRVLMLGSLLAVLALVAVAAQEAGATSSPPIRDEAPVVVSGALPGPGMWKVSRNGHVMYVLGTVSPLPKGMEWISRDVEQVLSQTSEVVTRPSYQVDADVGFFGKLALMPSLIGVRKNPDDKKLQDVVPAESYARWLTLKQRYIGRDGGVEKMRPIFAANELYQAAIDDAGLRSKGIVWPVVERAIDAHDIRLTEPSVKVMIKDPKAALKEFRNAPVSDLACFDKMLVNLESDIARMTERANAWAVGDIAALRALPLGDQYQACQDALMQTTVAQKRGIGNAEAEVRQAWLTAAESAIANNAVSFSVLPMAELLKADGYLAALQAKGYAVESPEETGSE</sequence>
<organism evidence="1 2">
    <name type="scientific">Lysobacter yangpyeongensis</name>
    <dbReference type="NCBI Taxonomy" id="346182"/>
    <lineage>
        <taxon>Bacteria</taxon>
        <taxon>Pseudomonadati</taxon>
        <taxon>Pseudomonadota</taxon>
        <taxon>Gammaproteobacteria</taxon>
        <taxon>Lysobacterales</taxon>
        <taxon>Lysobacteraceae</taxon>
        <taxon>Lysobacter</taxon>
    </lineage>
</organism>